<evidence type="ECO:0000256" key="13">
    <source>
        <dbReference type="SAM" id="SignalP"/>
    </source>
</evidence>
<comment type="similarity">
    <text evidence="3 10">Belongs to the glycosyl hydrolase 76 family.</text>
</comment>
<dbReference type="FunFam" id="1.50.10.20:FF:000006">
    <property type="entry name" value="Mannan endo-1,6-alpha-mannosidase"/>
    <property type="match status" value="1"/>
</dbReference>
<organism evidence="14 15">
    <name type="scientific">Stachybotrys chlorohalonatus (strain IBT 40285)</name>
    <dbReference type="NCBI Taxonomy" id="1283841"/>
    <lineage>
        <taxon>Eukaryota</taxon>
        <taxon>Fungi</taxon>
        <taxon>Dikarya</taxon>
        <taxon>Ascomycota</taxon>
        <taxon>Pezizomycotina</taxon>
        <taxon>Sordariomycetes</taxon>
        <taxon>Hypocreomycetidae</taxon>
        <taxon>Hypocreales</taxon>
        <taxon>Stachybotryaceae</taxon>
        <taxon>Stachybotrys</taxon>
    </lineage>
</organism>
<comment type="subcellular location">
    <subcellularLocation>
        <location evidence="2">Endomembrane system</location>
    </subcellularLocation>
</comment>
<feature type="signal peptide" evidence="13">
    <location>
        <begin position="1"/>
        <end position="29"/>
    </location>
</feature>
<dbReference type="Gene3D" id="1.50.10.20">
    <property type="match status" value="1"/>
</dbReference>
<dbReference type="EC" id="3.2.1.101" evidence="4 10"/>
<evidence type="ECO:0000256" key="7">
    <source>
        <dbReference type="ARBA" id="ARBA00023136"/>
    </source>
</evidence>
<evidence type="ECO:0000256" key="2">
    <source>
        <dbReference type="ARBA" id="ARBA00004308"/>
    </source>
</evidence>
<evidence type="ECO:0000256" key="1">
    <source>
        <dbReference type="ARBA" id="ARBA00001452"/>
    </source>
</evidence>
<dbReference type="OMA" id="CGFYWSG"/>
<keyword evidence="8" id="KW-0325">Glycoprotein</keyword>
<dbReference type="InParanoid" id="A0A084QWN3"/>
<dbReference type="GO" id="GO:0008496">
    <property type="term" value="F:mannan endo-1,6-alpha-mannosidase activity"/>
    <property type="evidence" value="ECO:0007669"/>
    <property type="project" value="UniProtKB-UniRule"/>
</dbReference>
<evidence type="ECO:0000256" key="9">
    <source>
        <dbReference type="ARBA" id="ARBA00023295"/>
    </source>
</evidence>
<keyword evidence="15" id="KW-1185">Reference proteome</keyword>
<keyword evidence="9 10" id="KW-0326">Glycosidase</keyword>
<feature type="chain" id="PRO_5001779743" description="Mannan endo-1,6-alpha-mannosidase" evidence="13">
    <location>
        <begin position="30"/>
        <end position="473"/>
    </location>
</feature>
<keyword evidence="12" id="KW-0812">Transmembrane</keyword>
<evidence type="ECO:0000256" key="3">
    <source>
        <dbReference type="ARBA" id="ARBA00009699"/>
    </source>
</evidence>
<dbReference type="OrthoDB" id="4187847at2759"/>
<sequence length="473" mass="52071">MIFSRYAHAAPTVTSVALIAANLFAGVEAQYSIDTREDILTSAATLAYDLMLFYEGNQTGMTPGILPGPPDENLGDYYWWQGGAMMGTYIDYWHYTGDSSYNDVVMQGMLHQTGEDNDYQPLNHTASLGNDDQGFWGMSAMLAAENRFPNPPEDRPQWLALAQAVWNTQADPSRHDDECNGGMRWQIPFSNNGYNYKNTIANACFFNIGARLARYTGNSSYAERAEETWDWLWSVNYIDHDSWLVYDGGHVEHNCTDINELTFSYNAAVLLQGCAFLWNYTEDQVWRDRVEGLLPSLIDRFFPDGVAYEFNCEMDQGRCSQDMLSFKGYVHRWLAQVTQLAPFTADTIMPVLRSSTEAAIAQCTGGASGRVCGFYWRGGVFVDPAVDHTSGAGEAMDVLSAVMTLLVPEADPPATAENGGISEGDPNAGINGFTGAPAERGPITTGDRAGAAILTILLVCGSVSTFVWMTCFD</sequence>
<reference evidence="14 15" key="1">
    <citation type="journal article" date="2014" name="BMC Genomics">
        <title>Comparative genome sequencing reveals chemotype-specific gene clusters in the toxigenic black mold Stachybotrys.</title>
        <authorList>
            <person name="Semeiks J."/>
            <person name="Borek D."/>
            <person name="Otwinowski Z."/>
            <person name="Grishin N.V."/>
        </authorList>
    </citation>
    <scope>NUCLEOTIDE SEQUENCE [LARGE SCALE GENOMIC DNA]</scope>
    <source>
        <strain evidence="14 15">IBT 40285</strain>
    </source>
</reference>
<keyword evidence="7 12" id="KW-0472">Membrane</keyword>
<dbReference type="PANTHER" id="PTHR12145">
    <property type="entry name" value="MANNAN ENDO-1,6-ALPHA-MANNOSIDASE DCW1"/>
    <property type="match status" value="1"/>
</dbReference>
<dbReference type="HOGENOM" id="CLU_025694_1_2_1"/>
<dbReference type="InterPro" id="IPR014480">
    <property type="entry name" value="Mannan-1_6-alpha_mannosidase"/>
</dbReference>
<dbReference type="GO" id="GO:0012505">
    <property type="term" value="C:endomembrane system"/>
    <property type="evidence" value="ECO:0007669"/>
    <property type="project" value="UniProtKB-SubCell"/>
</dbReference>
<evidence type="ECO:0000256" key="6">
    <source>
        <dbReference type="ARBA" id="ARBA00022801"/>
    </source>
</evidence>
<keyword evidence="5 13" id="KW-0732">Signal</keyword>
<name>A0A084QWN3_STAC4</name>
<dbReference type="PIRSF" id="PIRSF016302">
    <property type="entry name" value="Man_a_manosd"/>
    <property type="match status" value="1"/>
</dbReference>
<evidence type="ECO:0000256" key="10">
    <source>
        <dbReference type="PIRNR" id="PIRNR016302"/>
    </source>
</evidence>
<dbReference type="STRING" id="1283841.A0A084QWN3"/>
<keyword evidence="6 10" id="KW-0378">Hydrolase</keyword>
<gene>
    <name evidence="14" type="ORF">S40285_02496</name>
</gene>
<dbReference type="EMBL" id="KL659896">
    <property type="protein sequence ID" value="KFA68368.1"/>
    <property type="molecule type" value="Genomic_DNA"/>
</dbReference>
<dbReference type="SUPFAM" id="SSF48208">
    <property type="entry name" value="Six-hairpin glycosidases"/>
    <property type="match status" value="1"/>
</dbReference>
<evidence type="ECO:0000313" key="15">
    <source>
        <dbReference type="Proteomes" id="UP000028524"/>
    </source>
</evidence>
<evidence type="ECO:0000256" key="4">
    <source>
        <dbReference type="ARBA" id="ARBA00012350"/>
    </source>
</evidence>
<keyword evidence="12" id="KW-1133">Transmembrane helix</keyword>
<dbReference type="InterPro" id="IPR005198">
    <property type="entry name" value="Glyco_hydro_76"/>
</dbReference>
<dbReference type="InterPro" id="IPR008928">
    <property type="entry name" value="6-hairpin_glycosidase_sf"/>
</dbReference>
<evidence type="ECO:0000256" key="12">
    <source>
        <dbReference type="SAM" id="Phobius"/>
    </source>
</evidence>
<protein>
    <recommendedName>
        <fullName evidence="4 10">Mannan endo-1,6-alpha-mannosidase</fullName>
        <ecNumber evidence="4 10">3.2.1.101</ecNumber>
    </recommendedName>
</protein>
<evidence type="ECO:0000256" key="11">
    <source>
        <dbReference type="SAM" id="MobiDB-lite"/>
    </source>
</evidence>
<comment type="catalytic activity">
    <reaction evidence="1 10">
        <text>Random hydrolysis of (1-&gt;6)-alpha-D-mannosidic linkages in unbranched (1-&gt;6)-mannans.</text>
        <dbReference type="EC" id="3.2.1.101"/>
    </reaction>
</comment>
<evidence type="ECO:0000313" key="14">
    <source>
        <dbReference type="EMBL" id="KFA68368.1"/>
    </source>
</evidence>
<proteinExistence type="inferred from homology"/>
<accession>A0A084QWN3</accession>
<evidence type="ECO:0000256" key="5">
    <source>
        <dbReference type="ARBA" id="ARBA00022729"/>
    </source>
</evidence>
<feature type="transmembrane region" description="Helical" evidence="12">
    <location>
        <begin position="449"/>
        <end position="472"/>
    </location>
</feature>
<dbReference type="PANTHER" id="PTHR12145:SF36">
    <property type="entry name" value="MANNAN ENDO-1,6-ALPHA-MANNOSIDASE DCW1"/>
    <property type="match status" value="1"/>
</dbReference>
<evidence type="ECO:0000256" key="8">
    <source>
        <dbReference type="ARBA" id="ARBA00023180"/>
    </source>
</evidence>
<dbReference type="GO" id="GO:0016052">
    <property type="term" value="P:carbohydrate catabolic process"/>
    <property type="evidence" value="ECO:0007669"/>
    <property type="project" value="InterPro"/>
</dbReference>
<dbReference type="AlphaFoldDB" id="A0A084QWN3"/>
<dbReference type="GO" id="GO:0009272">
    <property type="term" value="P:fungal-type cell wall biogenesis"/>
    <property type="evidence" value="ECO:0007669"/>
    <property type="project" value="TreeGrafter"/>
</dbReference>
<dbReference type="Pfam" id="PF03663">
    <property type="entry name" value="Glyco_hydro_76"/>
    <property type="match status" value="1"/>
</dbReference>
<feature type="region of interest" description="Disordered" evidence="11">
    <location>
        <begin position="413"/>
        <end position="441"/>
    </location>
</feature>
<dbReference type="Proteomes" id="UP000028524">
    <property type="component" value="Unassembled WGS sequence"/>
</dbReference>